<sequence length="805" mass="88853">MKFNHSLQFNAVPEWVSKYIDYSRLKKLIYTLEKSQLEEEAARGDTEQQALISFDSDGIFAKAVDEEVDKVDQFYKETEEKLYEELEVLLADEDDYNKRTVFVDNEEGEEPSATTQSFLFRGAERDHANTYHDDAEVDYEPESYEGPSEPAAGSRRPRSSSEGAINRRGSMDSVSDIDIDFMSDYKITLKKRATNMYVSLCELRSYVQLNRTGFTKALKKYRKTLRSELREKDTAISRAYVFSASTEEALDDRINDAVALYARLATAGNQRLAAQQLRLQLREHVVWERNTVWRDMIGMERRAHAASAAPAPSGKTSADVIEQLPEYIHILGYNIPRVIFSATAIKIVFIFLLFVFLLCFPVMDSVEQNNCLALVVGASLLWATEAMPLFVTALLVPFLVVLLQIPKDAETGRRMSSEEASKFIFSQMWSSVIMLLLGGFTLAAALSKYDIAKRIATAILSRSGTNPRIVLLNLMFVATFLSMWISNVASPVLCYSISQPLLRTLPDGSIFAKAIVFGIALASNIGGMVSPIASPQNIIALENLDPTPSWAQWFAVAIPVSIVSLLLVWVLLILTFRDTRPLTLGHVREVEDKFTFKQYFICAVTAFTIVLWIFSHNLEGVLGEMGVSALIPIVLFFGTGLLTAEDFNNFLWTIIALAMGGIALGKAVSSSGLLKTIAHGILAQVEGMSLYGVLLVFGLMILIVATFVSHTVAALIILPLVASIGNDLPNPQPGILVMASALLCSAAMGLPTSGFPNVTAICMTDGLGRPYLTVNTFISRGVIASFLVYLVVITLGYVMMNLAGF</sequence>
<feature type="transmembrane region" description="Helical" evidence="7">
    <location>
        <begin position="626"/>
        <end position="644"/>
    </location>
</feature>
<dbReference type="GO" id="GO:0005315">
    <property type="term" value="F:phosphate transmembrane transporter activity"/>
    <property type="evidence" value="ECO:0007669"/>
    <property type="project" value="TreeGrafter"/>
</dbReference>
<evidence type="ECO:0000313" key="10">
    <source>
        <dbReference type="Proteomes" id="UP000761534"/>
    </source>
</evidence>
<keyword evidence="3 7" id="KW-0812">Transmembrane</keyword>
<dbReference type="GO" id="GO:0006797">
    <property type="term" value="P:polyphosphate metabolic process"/>
    <property type="evidence" value="ECO:0007669"/>
    <property type="project" value="TreeGrafter"/>
</dbReference>
<feature type="transmembrane region" description="Helical" evidence="7">
    <location>
        <begin position="596"/>
        <end position="614"/>
    </location>
</feature>
<comment type="caution">
    <text evidence="9">The sequence shown here is derived from an EMBL/GenBank/DDBJ whole genome shotgun (WGS) entry which is preliminary data.</text>
</comment>
<dbReference type="CDD" id="cd14478">
    <property type="entry name" value="SPX_PHO87_PHO90_like"/>
    <property type="match status" value="1"/>
</dbReference>
<keyword evidence="5 7" id="KW-0472">Membrane</keyword>
<dbReference type="PROSITE" id="PS51382">
    <property type="entry name" value="SPX"/>
    <property type="match status" value="1"/>
</dbReference>
<evidence type="ECO:0000256" key="5">
    <source>
        <dbReference type="ARBA" id="ARBA00023136"/>
    </source>
</evidence>
<proteinExistence type="predicted"/>
<evidence type="ECO:0000259" key="8">
    <source>
        <dbReference type="PROSITE" id="PS51382"/>
    </source>
</evidence>
<gene>
    <name evidence="9" type="ORF">TRICI_004233</name>
</gene>
<dbReference type="GO" id="GO:0005886">
    <property type="term" value="C:plasma membrane"/>
    <property type="evidence" value="ECO:0007669"/>
    <property type="project" value="TreeGrafter"/>
</dbReference>
<evidence type="ECO:0000313" key="9">
    <source>
        <dbReference type="EMBL" id="KAA8910215.1"/>
    </source>
</evidence>
<dbReference type="GO" id="GO:0006817">
    <property type="term" value="P:phosphate ion transport"/>
    <property type="evidence" value="ECO:0007669"/>
    <property type="project" value="TreeGrafter"/>
</dbReference>
<keyword evidence="10" id="KW-1185">Reference proteome</keyword>
<feature type="region of interest" description="Disordered" evidence="6">
    <location>
        <begin position="135"/>
        <end position="169"/>
    </location>
</feature>
<evidence type="ECO:0000256" key="7">
    <source>
        <dbReference type="SAM" id="Phobius"/>
    </source>
</evidence>
<feature type="compositionally biased region" description="Low complexity" evidence="6">
    <location>
        <begin position="144"/>
        <end position="164"/>
    </location>
</feature>
<evidence type="ECO:0000256" key="3">
    <source>
        <dbReference type="ARBA" id="ARBA00022692"/>
    </source>
</evidence>
<dbReference type="Proteomes" id="UP000761534">
    <property type="component" value="Unassembled WGS sequence"/>
</dbReference>
<feature type="transmembrane region" description="Helical" evidence="7">
    <location>
        <begin position="777"/>
        <end position="800"/>
    </location>
</feature>
<dbReference type="EMBL" id="SWFS01000319">
    <property type="protein sequence ID" value="KAA8910215.1"/>
    <property type="molecule type" value="Genomic_DNA"/>
</dbReference>
<dbReference type="Pfam" id="PF03600">
    <property type="entry name" value="CitMHS"/>
    <property type="match status" value="1"/>
</dbReference>
<feature type="transmembrane region" description="Helical" evidence="7">
    <location>
        <begin position="734"/>
        <end position="756"/>
    </location>
</feature>
<dbReference type="CDD" id="cd01115">
    <property type="entry name" value="SLC13_permease"/>
    <property type="match status" value="1"/>
</dbReference>
<dbReference type="OrthoDB" id="10260443at2759"/>
<feature type="domain" description="SPX" evidence="8">
    <location>
        <begin position="1"/>
        <end position="235"/>
    </location>
</feature>
<accession>A0A642V7V0</accession>
<comment type="subcellular location">
    <subcellularLocation>
        <location evidence="1">Membrane</location>
        <topology evidence="1">Multi-pass membrane protein</topology>
    </subcellularLocation>
</comment>
<dbReference type="InterPro" id="IPR004680">
    <property type="entry name" value="Cit_transptr-like_dom"/>
</dbReference>
<feature type="transmembrane region" description="Helical" evidence="7">
    <location>
        <begin position="510"/>
        <end position="533"/>
    </location>
</feature>
<dbReference type="VEuPathDB" id="FungiDB:TRICI_004233"/>
<dbReference type="Pfam" id="PF03105">
    <property type="entry name" value="SPX"/>
    <property type="match status" value="1"/>
</dbReference>
<feature type="transmembrane region" description="Helical" evidence="7">
    <location>
        <begin position="470"/>
        <end position="490"/>
    </location>
</feature>
<evidence type="ECO:0000256" key="2">
    <source>
        <dbReference type="ARBA" id="ARBA00022448"/>
    </source>
</evidence>
<feature type="transmembrane region" description="Helical" evidence="7">
    <location>
        <begin position="338"/>
        <end position="360"/>
    </location>
</feature>
<dbReference type="AlphaFoldDB" id="A0A642V7V0"/>
<evidence type="ECO:0000256" key="4">
    <source>
        <dbReference type="ARBA" id="ARBA00022989"/>
    </source>
</evidence>
<feature type="transmembrane region" description="Helical" evidence="7">
    <location>
        <begin position="372"/>
        <end position="403"/>
    </location>
</feature>
<protein>
    <recommendedName>
        <fullName evidence="8">SPX domain-containing protein</fullName>
    </recommendedName>
</protein>
<organism evidence="9 10">
    <name type="scientific">Trichomonascus ciferrii</name>
    <dbReference type="NCBI Taxonomy" id="44093"/>
    <lineage>
        <taxon>Eukaryota</taxon>
        <taxon>Fungi</taxon>
        <taxon>Dikarya</taxon>
        <taxon>Ascomycota</taxon>
        <taxon>Saccharomycotina</taxon>
        <taxon>Dipodascomycetes</taxon>
        <taxon>Dipodascales</taxon>
        <taxon>Trichomonascaceae</taxon>
        <taxon>Trichomonascus</taxon>
        <taxon>Trichomonascus ciferrii complex</taxon>
    </lineage>
</organism>
<feature type="transmembrane region" description="Helical" evidence="7">
    <location>
        <begin position="553"/>
        <end position="576"/>
    </location>
</feature>
<dbReference type="InterPro" id="IPR004331">
    <property type="entry name" value="SPX_dom"/>
</dbReference>
<feature type="transmembrane region" description="Helical" evidence="7">
    <location>
        <begin position="690"/>
        <end position="722"/>
    </location>
</feature>
<feature type="transmembrane region" description="Helical" evidence="7">
    <location>
        <begin position="423"/>
        <end position="449"/>
    </location>
</feature>
<keyword evidence="2" id="KW-0813">Transport</keyword>
<reference evidence="9" key="1">
    <citation type="journal article" date="2019" name="G3 (Bethesda)">
        <title>Genome Assemblies of Two Rare Opportunistic Yeast Pathogens: Diutina rugosa (syn. Candida rugosa) and Trichomonascus ciferrii (syn. Candida ciferrii).</title>
        <authorList>
            <person name="Mixao V."/>
            <person name="Saus E."/>
            <person name="Hansen A.P."/>
            <person name="Lass-Florl C."/>
            <person name="Gabaldon T."/>
        </authorList>
    </citation>
    <scope>NUCLEOTIDE SEQUENCE</scope>
    <source>
        <strain evidence="9">CBS 4856</strain>
    </source>
</reference>
<evidence type="ECO:0000256" key="1">
    <source>
        <dbReference type="ARBA" id="ARBA00004141"/>
    </source>
</evidence>
<feature type="transmembrane region" description="Helical" evidence="7">
    <location>
        <begin position="650"/>
        <end position="669"/>
    </location>
</feature>
<dbReference type="PANTHER" id="PTHR10283:SF92">
    <property type="entry name" value="LOW-AFFINITY PHOSPHATE TRANSPORTER PHO91"/>
    <property type="match status" value="1"/>
</dbReference>
<dbReference type="PANTHER" id="PTHR10283">
    <property type="entry name" value="SOLUTE CARRIER FAMILY 13 MEMBER"/>
    <property type="match status" value="1"/>
</dbReference>
<keyword evidence="4 7" id="KW-1133">Transmembrane helix</keyword>
<name>A0A642V7V0_9ASCO</name>
<evidence type="ECO:0000256" key="6">
    <source>
        <dbReference type="SAM" id="MobiDB-lite"/>
    </source>
</evidence>